<name>A0A4U8YTC5_METTU</name>
<protein>
    <submittedName>
        <fullName evidence="2">Uncharacterized protein</fullName>
    </submittedName>
</protein>
<sequence length="124" mass="13854">MLEAFSQFINCLPTGLPYEKWTQDPRGARTYSRLDFRKSRLHLGAKPGAFILGPSVAFLDNLLLEGEMLGATHLFLLMAGRRKSFSVAFITSLFTSALLIIARGSGRLLDRLLDIVQFAQLLPR</sequence>
<evidence type="ECO:0000256" key="1">
    <source>
        <dbReference type="SAM" id="Phobius"/>
    </source>
</evidence>
<dbReference type="AlphaFoldDB" id="A0A4U8YTC5"/>
<feature type="transmembrane region" description="Helical" evidence="1">
    <location>
        <begin position="84"/>
        <end position="102"/>
    </location>
</feature>
<keyword evidence="1" id="KW-0812">Transmembrane</keyword>
<organism evidence="2 3">
    <name type="scientific">Methylocella tundrae</name>
    <dbReference type="NCBI Taxonomy" id="227605"/>
    <lineage>
        <taxon>Bacteria</taxon>
        <taxon>Pseudomonadati</taxon>
        <taxon>Pseudomonadota</taxon>
        <taxon>Alphaproteobacteria</taxon>
        <taxon>Hyphomicrobiales</taxon>
        <taxon>Beijerinckiaceae</taxon>
        <taxon>Methylocella</taxon>
    </lineage>
</organism>
<accession>A0A4U8YTC5</accession>
<proteinExistence type="predicted"/>
<gene>
    <name evidence="2" type="ORF">MTUNDRAET4_0041</name>
</gene>
<keyword evidence="1" id="KW-0472">Membrane</keyword>
<dbReference type="EMBL" id="LR536450">
    <property type="protein sequence ID" value="VFU06934.1"/>
    <property type="molecule type" value="Genomic_DNA"/>
</dbReference>
<evidence type="ECO:0000313" key="3">
    <source>
        <dbReference type="Proteomes" id="UP000294360"/>
    </source>
</evidence>
<reference evidence="2 3" key="1">
    <citation type="submission" date="2019-03" db="EMBL/GenBank/DDBJ databases">
        <authorList>
            <person name="Kox A.R. M."/>
        </authorList>
    </citation>
    <scope>NUCLEOTIDE SEQUENCE [LARGE SCALE GENOMIC DNA]</scope>
    <source>
        <strain evidence="2">MTUNDRAET4 annotated genome</strain>
    </source>
</reference>
<keyword evidence="1" id="KW-1133">Transmembrane helix</keyword>
<dbReference type="Proteomes" id="UP000294360">
    <property type="component" value="Chromosome"/>
</dbReference>
<evidence type="ECO:0000313" key="2">
    <source>
        <dbReference type="EMBL" id="VFU06934.1"/>
    </source>
</evidence>
<dbReference type="KEGG" id="mtun:MTUNDRAET4_0041"/>